<feature type="transmembrane region" description="Helical" evidence="1">
    <location>
        <begin position="62"/>
        <end position="79"/>
    </location>
</feature>
<keyword evidence="1" id="KW-0812">Transmembrane</keyword>
<reference evidence="2 3" key="1">
    <citation type="submission" date="2017-11" db="EMBL/GenBank/DDBJ databases">
        <title>Genome-resolved metagenomics identifies genetic mobility, metabolic interactions, and unexpected diversity in perchlorate-reducing communities.</title>
        <authorList>
            <person name="Barnum T.P."/>
            <person name="Figueroa I.A."/>
            <person name="Carlstrom C.I."/>
            <person name="Lucas L.N."/>
            <person name="Engelbrektson A.L."/>
            <person name="Coates J.D."/>
        </authorList>
    </citation>
    <scope>NUCLEOTIDE SEQUENCE [LARGE SCALE GENOMIC DNA]</scope>
    <source>
        <strain evidence="2">BM301</strain>
    </source>
</reference>
<evidence type="ECO:0000313" key="3">
    <source>
        <dbReference type="Proteomes" id="UP000235015"/>
    </source>
</evidence>
<sequence length="81" mass="8885">MSADSLIFAFYGLILIVAGIGLMFVRLDPASYKKDNERYCPLSSINMGMAYTVIKTKKTKNIISLVLTSAGIAVMIYATQQ</sequence>
<comment type="caution">
    <text evidence="2">The sequence shown here is derived from an EMBL/GenBank/DDBJ whole genome shotgun (WGS) entry which is preliminary data.</text>
</comment>
<evidence type="ECO:0000256" key="1">
    <source>
        <dbReference type="SAM" id="Phobius"/>
    </source>
</evidence>
<evidence type="ECO:0000313" key="2">
    <source>
        <dbReference type="EMBL" id="PLX61787.1"/>
    </source>
</evidence>
<dbReference type="AlphaFoldDB" id="A0A2N6CWX3"/>
<feature type="transmembrane region" description="Helical" evidence="1">
    <location>
        <begin position="6"/>
        <end position="25"/>
    </location>
</feature>
<dbReference type="EMBL" id="PKUN01000010">
    <property type="protein sequence ID" value="PLX61787.1"/>
    <property type="molecule type" value="Genomic_DNA"/>
</dbReference>
<proteinExistence type="predicted"/>
<organism evidence="2 3">
    <name type="scientific">Sedimenticola selenatireducens</name>
    <dbReference type="NCBI Taxonomy" id="191960"/>
    <lineage>
        <taxon>Bacteria</taxon>
        <taxon>Pseudomonadati</taxon>
        <taxon>Pseudomonadota</taxon>
        <taxon>Gammaproteobacteria</taxon>
        <taxon>Chromatiales</taxon>
        <taxon>Sedimenticolaceae</taxon>
        <taxon>Sedimenticola</taxon>
    </lineage>
</organism>
<name>A0A2N6CWX3_9GAMM</name>
<dbReference type="RefSeq" id="WP_273439113.1">
    <property type="nucleotide sequence ID" value="NZ_PKUN01000010.1"/>
</dbReference>
<keyword evidence="1" id="KW-0472">Membrane</keyword>
<dbReference type="Proteomes" id="UP000235015">
    <property type="component" value="Unassembled WGS sequence"/>
</dbReference>
<protein>
    <submittedName>
        <fullName evidence="2">Uncharacterized protein</fullName>
    </submittedName>
</protein>
<gene>
    <name evidence="2" type="ORF">C0630_09635</name>
</gene>
<keyword evidence="1" id="KW-1133">Transmembrane helix</keyword>
<accession>A0A2N6CWX3</accession>